<reference evidence="3 4" key="1">
    <citation type="journal article" date="2013" name="Plant Cell">
        <title>The transition from a phytopathogenic smut ancestor to an anamorphic biocontrol agent deciphered by comparative whole-genome analysis.</title>
        <authorList>
            <person name="Lefebvre F."/>
            <person name="Joly D.L."/>
            <person name="Labbe C."/>
            <person name="Teichmann B."/>
            <person name="Linning R."/>
            <person name="Belzile F."/>
            <person name="Bakkeren G."/>
            <person name="Belanger R.R."/>
        </authorList>
    </citation>
    <scope>NUCLEOTIDE SEQUENCE [LARGE SCALE GENOMIC DNA]</scope>
    <source>
        <strain evidence="3 4">PF-1</strain>
    </source>
</reference>
<protein>
    <recommendedName>
        <fullName evidence="2">Ubiquitin-like domain-containing protein</fullName>
    </recommendedName>
</protein>
<dbReference type="KEGG" id="pfp:PFL1_06177"/>
<gene>
    <name evidence="3" type="ORF">PFL1_06177</name>
</gene>
<organism evidence="3 4">
    <name type="scientific">Pseudozyma flocculosa PF-1</name>
    <dbReference type="NCBI Taxonomy" id="1277687"/>
    <lineage>
        <taxon>Eukaryota</taxon>
        <taxon>Fungi</taxon>
        <taxon>Dikarya</taxon>
        <taxon>Basidiomycota</taxon>
        <taxon>Ustilaginomycotina</taxon>
        <taxon>Ustilaginomycetes</taxon>
        <taxon>Ustilaginales</taxon>
        <taxon>Ustilaginaceae</taxon>
        <taxon>Pseudozyma</taxon>
    </lineage>
</organism>
<feature type="compositionally biased region" description="Basic and acidic residues" evidence="1">
    <location>
        <begin position="161"/>
        <end position="186"/>
    </location>
</feature>
<dbReference type="GeneID" id="19320256"/>
<feature type="compositionally biased region" description="Low complexity" evidence="1">
    <location>
        <begin position="44"/>
        <end position="67"/>
    </location>
</feature>
<accession>A0A061H149</accession>
<feature type="compositionally biased region" description="Low complexity" evidence="1">
    <location>
        <begin position="231"/>
        <end position="243"/>
    </location>
</feature>
<evidence type="ECO:0000313" key="3">
    <source>
        <dbReference type="EMBL" id="EPQ26242.1"/>
    </source>
</evidence>
<name>A0A061H149_9BASI</name>
<sequence length="386" mass="41331">MSDDEDDIDFYVRKPPPRKSRRRHSGSSVPSSASYSDDSDDSRSPYASDRSTAAKPTTAQTAKTSQTDNFDAPLASPTFSADAKLSAKARTTSPVKRRRSPSLTPPPEPPEMQLKAARQLVRQHLASFHAQTSFSSDEDEPAIRPDPSSQSPETTLVLDPELARYYRGKDAERVREHARQQEAERRERRRRQLSQRRSESVGAPNAPATGTAKAKGQESIAEESDGFEVVPGPSLASPPSSGSKNGTGVGAESKGSTATSNGAEVITLSDSEPEPAAARGTHPAGPPSSSNDPSASAAAASKESNEPTLHLSLKSRTNHTLNVTVRATTQIERIIAHFVETHASSLPSEARGKGAIKLVFEGQALSGDSTVEDCELEDDDMLHVVW</sequence>
<dbReference type="SUPFAM" id="SSF54236">
    <property type="entry name" value="Ubiquitin-like"/>
    <property type="match status" value="1"/>
</dbReference>
<dbReference type="RefSeq" id="XP_007881907.1">
    <property type="nucleotide sequence ID" value="XM_007883716.1"/>
</dbReference>
<dbReference type="HOGENOM" id="CLU_715957_0_0_1"/>
<feature type="region of interest" description="Disordered" evidence="1">
    <location>
        <begin position="1"/>
        <end position="310"/>
    </location>
</feature>
<feature type="compositionally biased region" description="Basic residues" evidence="1">
    <location>
        <begin position="15"/>
        <end position="25"/>
    </location>
</feature>
<dbReference type="Pfam" id="PF11976">
    <property type="entry name" value="Rad60-SLD"/>
    <property type="match status" value="1"/>
</dbReference>
<dbReference type="AlphaFoldDB" id="A0A061H149"/>
<dbReference type="Proteomes" id="UP000053664">
    <property type="component" value="Unassembled WGS sequence"/>
</dbReference>
<feature type="domain" description="Ubiquitin-like" evidence="2">
    <location>
        <begin position="309"/>
        <end position="386"/>
    </location>
</feature>
<proteinExistence type="predicted"/>
<feature type="compositionally biased region" description="Low complexity" evidence="1">
    <location>
        <begin position="287"/>
        <end position="301"/>
    </location>
</feature>
<dbReference type="InterPro" id="IPR029071">
    <property type="entry name" value="Ubiquitin-like_domsf"/>
</dbReference>
<dbReference type="InterPro" id="IPR000626">
    <property type="entry name" value="Ubiquitin-like_dom"/>
</dbReference>
<dbReference type="PROSITE" id="PS50053">
    <property type="entry name" value="UBIQUITIN_2"/>
    <property type="match status" value="1"/>
</dbReference>
<evidence type="ECO:0000259" key="2">
    <source>
        <dbReference type="PROSITE" id="PS50053"/>
    </source>
</evidence>
<dbReference type="InterPro" id="IPR022617">
    <property type="entry name" value="Rad60/SUMO-like_dom"/>
</dbReference>
<evidence type="ECO:0000256" key="1">
    <source>
        <dbReference type="SAM" id="MobiDB-lite"/>
    </source>
</evidence>
<feature type="compositionally biased region" description="Low complexity" evidence="1">
    <location>
        <begin position="26"/>
        <end position="36"/>
    </location>
</feature>
<dbReference type="Gene3D" id="3.10.20.90">
    <property type="entry name" value="Phosphatidylinositol 3-kinase Catalytic Subunit, Chain A, domain 1"/>
    <property type="match status" value="1"/>
</dbReference>
<evidence type="ECO:0000313" key="4">
    <source>
        <dbReference type="Proteomes" id="UP000053664"/>
    </source>
</evidence>
<dbReference type="EMBL" id="KE361646">
    <property type="protein sequence ID" value="EPQ26242.1"/>
    <property type="molecule type" value="Genomic_DNA"/>
</dbReference>